<dbReference type="InterPro" id="IPR010096">
    <property type="entry name" value="NADH-Q_OxRdtase_suN/2"/>
</dbReference>
<comment type="subunit">
    <text evidence="5">NDH-1 is composed of 14 different subunits. Subunits NuoA, H, J, K, L, M, N constitute the membrane sector of the complex.</text>
</comment>
<evidence type="ECO:0000256" key="5">
    <source>
        <dbReference type="HAMAP-Rule" id="MF_00445"/>
    </source>
</evidence>
<keyword evidence="5" id="KW-0813">Transport</keyword>
<feature type="transmembrane region" description="Helical" evidence="5">
    <location>
        <begin position="383"/>
        <end position="402"/>
    </location>
</feature>
<feature type="transmembrane region" description="Helical" evidence="5">
    <location>
        <begin position="464"/>
        <end position="488"/>
    </location>
</feature>
<keyword evidence="3 5" id="KW-1133">Transmembrane helix</keyword>
<feature type="domain" description="NADH:quinone oxidoreductase/Mrp antiporter transmembrane" evidence="7">
    <location>
        <begin position="129"/>
        <end position="429"/>
    </location>
</feature>
<dbReference type="PANTHER" id="PTHR22773">
    <property type="entry name" value="NADH DEHYDROGENASE"/>
    <property type="match status" value="1"/>
</dbReference>
<feature type="transmembrane region" description="Helical" evidence="5">
    <location>
        <begin position="287"/>
        <end position="307"/>
    </location>
</feature>
<keyword evidence="5" id="KW-0520">NAD</keyword>
<feature type="transmembrane region" description="Helical" evidence="5">
    <location>
        <begin position="110"/>
        <end position="127"/>
    </location>
</feature>
<dbReference type="NCBIfam" id="TIGR01770">
    <property type="entry name" value="NDH_I_N"/>
    <property type="match status" value="1"/>
</dbReference>
<feature type="transmembrane region" description="Helical" evidence="5">
    <location>
        <begin position="314"/>
        <end position="335"/>
    </location>
</feature>
<comment type="subcellular location">
    <subcellularLocation>
        <location evidence="1 5">Cell membrane</location>
        <topology evidence="1 5">Multi-pass membrane protein</topology>
    </subcellularLocation>
    <subcellularLocation>
        <location evidence="6">Membrane</location>
        <topology evidence="6">Multi-pass membrane protein</topology>
    </subcellularLocation>
</comment>
<sequence>MDLQTLRSFEWGMMAPEFTILIAGILLSLIDLFGKKQWKGHLPWLAIISIGISILFLGFQAGHQDVSILYDTYIFDSFSFYFKFILLLGSFLIFLMILSRTAHQEIEDRGEYVYLLLAGLLGTMMMASSADLITLFVGLELLSLSSYIMVGLRKQHAHSNEGALKYVINGGIATAFTLFGMSYVYGVSGSTKLVDISREMSGSLGSGEPVALIGFIILFIGLGFKISTVPFHMWTPDVYQGAATPVSAFLSVISKAAGFMIIIRLFWDLFHSIGVAAENEALFEAMFGFVATVSILTMVVGNIIALRQRNMKRLLAYSSIGHAGYILIPLVSLTPMSLENIWFYLLAYVFMTIGAFMVVYILEQQKESEDLSIFTGLYKKSPELAVVMTIFLASLAGIPGTAGFVGKLNIFIGAVIANPAQYLLAGMMALMTVISYIYYFNIFVQMFIRRPQEEERPRITVLQWTPLLLCLIGTIGLGIFPFLALNFFS</sequence>
<reference evidence="8 9" key="1">
    <citation type="journal article" date="2019" name="Int. J. Syst. Evol. Microbiol.">
        <title>The Global Catalogue of Microorganisms (GCM) 10K type strain sequencing project: providing services to taxonomists for standard genome sequencing and annotation.</title>
        <authorList>
            <consortium name="The Broad Institute Genomics Platform"/>
            <consortium name="The Broad Institute Genome Sequencing Center for Infectious Disease"/>
            <person name="Wu L."/>
            <person name="Ma J."/>
        </authorList>
    </citation>
    <scope>NUCLEOTIDE SEQUENCE [LARGE SCALE GENOMIC DNA]</scope>
    <source>
        <strain evidence="8 9">JCM 12389</strain>
    </source>
</reference>
<feature type="transmembrane region" description="Helical" evidence="5">
    <location>
        <begin position="133"/>
        <end position="152"/>
    </location>
</feature>
<evidence type="ECO:0000256" key="3">
    <source>
        <dbReference type="ARBA" id="ARBA00022989"/>
    </source>
</evidence>
<feature type="transmembrane region" description="Helical" evidence="5">
    <location>
        <begin position="341"/>
        <end position="362"/>
    </location>
</feature>
<keyword evidence="4 5" id="KW-0472">Membrane</keyword>
<dbReference type="NCBIfam" id="NF004446">
    <property type="entry name" value="PRK05777.2-4"/>
    <property type="match status" value="1"/>
</dbReference>
<dbReference type="EC" id="7.1.1.-" evidence="5"/>
<dbReference type="HAMAP" id="MF_00445">
    <property type="entry name" value="NDH1_NuoN_1"/>
    <property type="match status" value="1"/>
</dbReference>
<dbReference type="Pfam" id="PF00361">
    <property type="entry name" value="Proton_antipo_M"/>
    <property type="match status" value="1"/>
</dbReference>
<dbReference type="EMBL" id="BAAADO010000002">
    <property type="protein sequence ID" value="GAA0487222.1"/>
    <property type="molecule type" value="Genomic_DNA"/>
</dbReference>
<feature type="transmembrane region" description="Helical" evidence="5">
    <location>
        <begin position="422"/>
        <end position="444"/>
    </location>
</feature>
<comment type="caution">
    <text evidence="8">The sequence shown here is derived from an EMBL/GenBank/DDBJ whole genome shotgun (WGS) entry which is preliminary data.</text>
</comment>
<keyword evidence="5" id="KW-1003">Cell membrane</keyword>
<comment type="similarity">
    <text evidence="5">Belongs to the complex I subunit 2 family.</text>
</comment>
<feature type="transmembrane region" description="Helical" evidence="5">
    <location>
        <begin position="246"/>
        <end position="267"/>
    </location>
</feature>
<comment type="function">
    <text evidence="5">NDH-1 shuttles electrons from NADH, via FMN and iron-sulfur (Fe-S) centers, to quinones in the respiratory chain. The immediate electron acceptor for the enzyme in this species is believed to be a menaquinone. Couples the redox reaction to proton translocation (for every two electrons transferred, four hydrogen ions are translocated across the cytoplasmic membrane), and thus conserves the redox energy in a proton gradient.</text>
</comment>
<keyword evidence="9" id="KW-1185">Reference proteome</keyword>
<keyword evidence="5" id="KW-0874">Quinone</keyword>
<dbReference type="RefSeq" id="WP_343838478.1">
    <property type="nucleotide sequence ID" value="NZ_BAAADO010000002.1"/>
</dbReference>
<protein>
    <recommendedName>
        <fullName evidence="5">NADH-quinone oxidoreductase subunit N</fullName>
        <ecNumber evidence="5">7.1.1.-</ecNumber>
    </recommendedName>
    <alternativeName>
        <fullName evidence="5">NADH dehydrogenase I subunit N</fullName>
    </alternativeName>
    <alternativeName>
        <fullName evidence="5">NDH-1 subunit N</fullName>
    </alternativeName>
</protein>
<keyword evidence="5" id="KW-1278">Translocase</keyword>
<evidence type="ECO:0000259" key="7">
    <source>
        <dbReference type="Pfam" id="PF00361"/>
    </source>
</evidence>
<feature type="transmembrane region" description="Helical" evidence="5">
    <location>
        <begin position="210"/>
        <end position="234"/>
    </location>
</feature>
<evidence type="ECO:0000313" key="8">
    <source>
        <dbReference type="EMBL" id="GAA0487222.1"/>
    </source>
</evidence>
<evidence type="ECO:0000256" key="4">
    <source>
        <dbReference type="ARBA" id="ARBA00023136"/>
    </source>
</evidence>
<evidence type="ECO:0000256" key="2">
    <source>
        <dbReference type="ARBA" id="ARBA00022692"/>
    </source>
</evidence>
<dbReference type="Proteomes" id="UP001500880">
    <property type="component" value="Unassembled WGS sequence"/>
</dbReference>
<accession>A0ABN1AZY6</accession>
<feature type="transmembrane region" description="Helical" evidence="5">
    <location>
        <begin position="12"/>
        <end position="30"/>
    </location>
</feature>
<feature type="transmembrane region" description="Helical" evidence="5">
    <location>
        <begin position="80"/>
        <end position="98"/>
    </location>
</feature>
<gene>
    <name evidence="5 8" type="primary">nuoN</name>
    <name evidence="8" type="ORF">GCM10008986_10880</name>
</gene>
<keyword evidence="2 5" id="KW-0812">Transmembrane</keyword>
<dbReference type="InterPro" id="IPR001750">
    <property type="entry name" value="ND/Mrp_TM"/>
</dbReference>
<comment type="catalytic activity">
    <reaction evidence="5">
        <text>a quinone + NADH + 5 H(+)(in) = a quinol + NAD(+) + 4 H(+)(out)</text>
        <dbReference type="Rhea" id="RHEA:57888"/>
        <dbReference type="ChEBI" id="CHEBI:15378"/>
        <dbReference type="ChEBI" id="CHEBI:24646"/>
        <dbReference type="ChEBI" id="CHEBI:57540"/>
        <dbReference type="ChEBI" id="CHEBI:57945"/>
        <dbReference type="ChEBI" id="CHEBI:132124"/>
    </reaction>
</comment>
<evidence type="ECO:0000313" key="9">
    <source>
        <dbReference type="Proteomes" id="UP001500880"/>
    </source>
</evidence>
<feature type="transmembrane region" description="Helical" evidence="5">
    <location>
        <begin position="42"/>
        <end position="60"/>
    </location>
</feature>
<feature type="transmembrane region" description="Helical" evidence="5">
    <location>
        <begin position="164"/>
        <end position="185"/>
    </location>
</feature>
<organism evidence="8 9">
    <name type="scientific">Salinibacillus aidingensis</name>
    <dbReference type="NCBI Taxonomy" id="237684"/>
    <lineage>
        <taxon>Bacteria</taxon>
        <taxon>Bacillati</taxon>
        <taxon>Bacillota</taxon>
        <taxon>Bacilli</taxon>
        <taxon>Bacillales</taxon>
        <taxon>Bacillaceae</taxon>
        <taxon>Salinibacillus</taxon>
    </lineage>
</organism>
<evidence type="ECO:0000256" key="1">
    <source>
        <dbReference type="ARBA" id="ARBA00004651"/>
    </source>
</evidence>
<evidence type="ECO:0000256" key="6">
    <source>
        <dbReference type="RuleBase" id="RU000320"/>
    </source>
</evidence>
<proteinExistence type="inferred from homology"/>
<name>A0ABN1AZY6_9BACI</name>